<comment type="caution">
    <text evidence="1">The sequence shown here is derived from an EMBL/GenBank/DDBJ whole genome shotgun (WGS) entry which is preliminary data.</text>
</comment>
<sequence length="1156" mass="127389">MKNFEIYQKPPKANRLVNNGVAEVAEDYSDGAVSILRYELETFVCDGQYRSGVKKVLDTFLTNLGNNAAQPGVWISGFFGSGKSHLAKMLRNLWTDFTFADGATARSLAHLPDDVKEPLLELSTAGKRLGGLHAAAGKLGAGAGNNVRLALLRIVFKSKGLPESYSQASFVMWLKQEGYLAQVQSEVESHGRTLEQELPNMYVSPYIAKGLLKAYPGFANSEAEARQLLKSNFPQVTDISNDDMVLAIKEALSIDGKFPLTLIVLDEMQQYIGTDTDKAYKVQEVTEACCNHFSGKLLFVATGQTAMSGTPLLSKIQGRFPVSILLGDNDVDTVIRQIILAKKTSVSPQVDQVLKQNLGEICSHLRGTKLEHSRDDENDMVADYPILPVRRRFWERSLRHIDATGTVSQLRNQLRIVHEAVQASSEEELGNVVAGDFLYDQISSDLLSTAAMPLEIYEQIRRFAEGDATDLLKSKVLKLVYLINKLPNEVAEEIGLRATLTTLADLLVTNLQQGSNELRAALPTVLNSLQNDDRLIMALEGASGTEYRLQTRESSGWYEEYRAQETEIKNSTGKVETIRVDLFTKEIRTQLSKARTENHGKSGVPRSFELCFDRDLPKDHDKNLYIWVQDGWSTEEKGVIADARNKGADNPTIFVYIPDQNKGDLSNAIVSLEAASKTLERKGTPVGAEGQEARRAMESRQSHAEKEVKKLIGEIMAGVKVFQAGGQEVSAGNTLAERVTSAAKSSVIRLYREFDVADFAEWGNVLTEARKGSADAFKKIGHNTEPEKHPVSAKVLSFIGAQKKGADVRANFIEAPYGWPQDAVDAVLYALLAAGILRATDVSGQNVDAKSLDRQKLTQATFKPETVTVSTVQLIKLRKLFPELGLPSCNSGEETQRVPGLLAKLREQAQAAGGAAPRPENSLPDWLRNLELQSGNALLLEVLSQSENIVNHSKAWVAAAEAIALRMPIWDQLLGLLDHAKPLPGHEAIRAEQQAIIAQRSLLAEPDPVRPLLTQVSELLRQALNANWQDYADSYEREMTQLDADSNWQKLDESNRAALLAQHSIKAPVPLKLASPQELEDALDECGIAYWNERRHGLTSRFEALRLAAAKLLEPKVIQAQLPRRTLHTEADVAAWLQEAEKTLLAKLANGPVIPA</sequence>
<reference evidence="1 2" key="1">
    <citation type="submission" date="2019-11" db="EMBL/GenBank/DDBJ databases">
        <title>Novel Deefgea species.</title>
        <authorList>
            <person name="Han J.-H."/>
        </authorList>
    </citation>
    <scope>NUCLEOTIDE SEQUENCE [LARGE SCALE GENOMIC DNA]</scope>
    <source>
        <strain evidence="1 2">LMG 24817</strain>
    </source>
</reference>
<dbReference type="EMBL" id="WOFE01000001">
    <property type="protein sequence ID" value="MBM5570540.1"/>
    <property type="molecule type" value="Genomic_DNA"/>
</dbReference>
<dbReference type="RefSeq" id="WP_203569835.1">
    <property type="nucleotide sequence ID" value="NZ_WOFE01000001.1"/>
</dbReference>
<protein>
    <submittedName>
        <fullName evidence="1">BREX system P-loop protein BrxC</fullName>
    </submittedName>
</protein>
<keyword evidence="2" id="KW-1185">Reference proteome</keyword>
<name>A0ABS2C8Q9_9NEIS</name>
<dbReference type="InterPro" id="IPR047679">
    <property type="entry name" value="BREX_BrxC"/>
</dbReference>
<organism evidence="1 2">
    <name type="scientific">Deefgea chitinilytica</name>
    <dbReference type="NCBI Taxonomy" id="570276"/>
    <lineage>
        <taxon>Bacteria</taxon>
        <taxon>Pseudomonadati</taxon>
        <taxon>Pseudomonadota</taxon>
        <taxon>Betaproteobacteria</taxon>
        <taxon>Neisseriales</taxon>
        <taxon>Chitinibacteraceae</taxon>
        <taxon>Deefgea</taxon>
    </lineage>
</organism>
<dbReference type="InterPro" id="IPR027417">
    <property type="entry name" value="P-loop_NTPase"/>
</dbReference>
<accession>A0ABS2C8Q9</accession>
<gene>
    <name evidence="1" type="primary">brxC</name>
    <name evidence="1" type="ORF">GM173_02985</name>
</gene>
<dbReference type="NCBIfam" id="NF033441">
    <property type="entry name" value="BREX_BrxC"/>
    <property type="match status" value="1"/>
</dbReference>
<evidence type="ECO:0000313" key="1">
    <source>
        <dbReference type="EMBL" id="MBM5570540.1"/>
    </source>
</evidence>
<proteinExistence type="predicted"/>
<dbReference type="Proteomes" id="UP001195660">
    <property type="component" value="Unassembled WGS sequence"/>
</dbReference>
<evidence type="ECO:0000313" key="2">
    <source>
        <dbReference type="Proteomes" id="UP001195660"/>
    </source>
</evidence>
<dbReference type="SUPFAM" id="SSF52540">
    <property type="entry name" value="P-loop containing nucleoside triphosphate hydrolases"/>
    <property type="match status" value="1"/>
</dbReference>